<evidence type="ECO:0000256" key="2">
    <source>
        <dbReference type="SAM" id="MobiDB-lite"/>
    </source>
</evidence>
<feature type="transmembrane region" description="Helical" evidence="3">
    <location>
        <begin position="190"/>
        <end position="209"/>
    </location>
</feature>
<dbReference type="Proteomes" id="UP001057291">
    <property type="component" value="Unassembled WGS sequence"/>
</dbReference>
<dbReference type="AlphaFoldDB" id="A0AAV4LFM8"/>
<gene>
    <name evidence="4" type="ORF">DNHGIG_20750</name>
</gene>
<comment type="caution">
    <text evidence="4">The sequence shown here is derived from an EMBL/GenBank/DDBJ whole genome shotgun (WGS) entry which is preliminary data.</text>
</comment>
<keyword evidence="5" id="KW-1185">Reference proteome</keyword>
<keyword evidence="3" id="KW-0472">Membrane</keyword>
<dbReference type="InterPro" id="IPR025570">
    <property type="entry name" value="DUF4337"/>
</dbReference>
<feature type="coiled-coil region" evidence="1">
    <location>
        <begin position="126"/>
        <end position="153"/>
    </location>
</feature>
<sequence length="211" mass="24108">MDENFGVENPLEKVEEELRELEEKEEKWEREEHKQRKFNNWIAVTISVYAVFSALSGLQESQITTDTLLEMDQAVLLQAKASDQWNYYDSKSTKNDVIKGLSQLVPALQGDALSKQNVLNEYQSSMKKFDSDKTTLQKQADDLEKQRDETIQHTNQLVLRHHKAGMATTFFQIAIVLASVASILRKKLFWYGSFGVASIGLIYLSSLLLSN</sequence>
<evidence type="ECO:0000256" key="1">
    <source>
        <dbReference type="SAM" id="Coils"/>
    </source>
</evidence>
<feature type="region of interest" description="Disordered" evidence="2">
    <location>
        <begin position="1"/>
        <end position="21"/>
    </location>
</feature>
<evidence type="ECO:0000313" key="5">
    <source>
        <dbReference type="Proteomes" id="UP001057291"/>
    </source>
</evidence>
<organism evidence="4 5">
    <name type="scientific">Collibacillus ludicampi</name>
    <dbReference type="NCBI Taxonomy" id="2771369"/>
    <lineage>
        <taxon>Bacteria</taxon>
        <taxon>Bacillati</taxon>
        <taxon>Bacillota</taxon>
        <taxon>Bacilli</taxon>
        <taxon>Bacillales</taxon>
        <taxon>Alicyclobacillaceae</taxon>
        <taxon>Collibacillus</taxon>
    </lineage>
</organism>
<evidence type="ECO:0000313" key="4">
    <source>
        <dbReference type="EMBL" id="GIM46526.1"/>
    </source>
</evidence>
<name>A0AAV4LFM8_9BACL</name>
<feature type="transmembrane region" description="Helical" evidence="3">
    <location>
        <begin position="164"/>
        <end position="184"/>
    </location>
</feature>
<dbReference type="EMBL" id="BOQE01000001">
    <property type="protein sequence ID" value="GIM46526.1"/>
    <property type="molecule type" value="Genomic_DNA"/>
</dbReference>
<dbReference type="Pfam" id="PF14235">
    <property type="entry name" value="DUF4337"/>
    <property type="match status" value="1"/>
</dbReference>
<accession>A0AAV4LFM8</accession>
<protein>
    <recommendedName>
        <fullName evidence="6">DUF4337 domain-containing protein</fullName>
    </recommendedName>
</protein>
<reference evidence="4" key="1">
    <citation type="journal article" date="2023" name="Int. J. Syst. Evol. Microbiol.">
        <title>Collibacillus ludicampi gen. nov., sp. nov., a new soil bacterium of the family Alicyclobacillaceae.</title>
        <authorList>
            <person name="Jojima T."/>
            <person name="Ioku Y."/>
            <person name="Fukuta Y."/>
            <person name="Shirasaka N."/>
            <person name="Matsumura Y."/>
            <person name="Mori M."/>
        </authorList>
    </citation>
    <scope>NUCLEOTIDE SEQUENCE</scope>
    <source>
        <strain evidence="4">TP075</strain>
    </source>
</reference>
<evidence type="ECO:0008006" key="6">
    <source>
        <dbReference type="Google" id="ProtNLM"/>
    </source>
</evidence>
<keyword evidence="3" id="KW-1133">Transmembrane helix</keyword>
<dbReference type="RefSeq" id="WP_282199614.1">
    <property type="nucleotide sequence ID" value="NZ_BOQE01000001.1"/>
</dbReference>
<proteinExistence type="predicted"/>
<keyword evidence="3" id="KW-0812">Transmembrane</keyword>
<keyword evidence="1" id="KW-0175">Coiled coil</keyword>
<evidence type="ECO:0000256" key="3">
    <source>
        <dbReference type="SAM" id="Phobius"/>
    </source>
</evidence>